<keyword evidence="5" id="KW-1185">Reference proteome</keyword>
<dbReference type="GO" id="GO:0042834">
    <property type="term" value="F:peptidoglycan binding"/>
    <property type="evidence" value="ECO:0007669"/>
    <property type="project" value="InterPro"/>
</dbReference>
<dbReference type="PROSITE" id="PS51724">
    <property type="entry name" value="SPOR"/>
    <property type="match status" value="1"/>
</dbReference>
<comment type="caution">
    <text evidence="4">The sequence shown here is derived from an EMBL/GenBank/DDBJ whole genome shotgun (WGS) entry which is preliminary data.</text>
</comment>
<proteinExistence type="predicted"/>
<dbReference type="RefSeq" id="WP_043383705.1">
    <property type="nucleotide sequence ID" value="NZ_JBOK01000011.1"/>
</dbReference>
<dbReference type="AlphaFoldDB" id="A0A014P167"/>
<gene>
    <name evidence="4" type="ORF">AX13_02060</name>
</gene>
<dbReference type="InterPro" id="IPR007730">
    <property type="entry name" value="SPOR-like_dom"/>
</dbReference>
<sequence length="216" mass="22141">MDKQQRGGTILGFILGLIVGLGVALGVAVYVTKVPVPFLTKGESRNTPAAESERNRNWDPNSPLYGSTPARPAPAATPEAPAAPATTTATPAAASPTTQPPAVAADPLGDLAKAQVKAADAKAAAAAKAGAAGAGASDGFSYFVQAGAFRTQADADAQRAKLAMLGWEARISEREQNGRPVFRVRVGPFDKRGDAEQLKQKLDGAGVDAALVRVQQ</sequence>
<dbReference type="Gene3D" id="3.30.70.1070">
    <property type="entry name" value="Sporulation related repeat"/>
    <property type="match status" value="1"/>
</dbReference>
<dbReference type="Pfam" id="PF05036">
    <property type="entry name" value="SPOR"/>
    <property type="match status" value="1"/>
</dbReference>
<feature type="domain" description="SPOR" evidence="3">
    <location>
        <begin position="136"/>
        <end position="214"/>
    </location>
</feature>
<keyword evidence="2" id="KW-1133">Transmembrane helix</keyword>
<evidence type="ECO:0000313" key="4">
    <source>
        <dbReference type="EMBL" id="EXU79905.1"/>
    </source>
</evidence>
<keyword evidence="2" id="KW-0812">Transmembrane</keyword>
<accession>A0A014P167</accession>
<reference evidence="4 5" key="1">
    <citation type="submission" date="2014-01" db="EMBL/GenBank/DDBJ databases">
        <title>Interspecies Systems Biology Uncovers Metabolites Affecting C. elegans Gene Expression and Life History Traits.</title>
        <authorList>
            <person name="Watson E."/>
            <person name="Macneil L.T."/>
            <person name="Ritter A.D."/>
            <person name="Yilmaz L.S."/>
            <person name="Rosebrock A.P."/>
            <person name="Caudy A.A."/>
            <person name="Walhout A.J."/>
        </authorList>
    </citation>
    <scope>NUCLEOTIDE SEQUENCE [LARGE SCALE GENOMIC DNA]</scope>
    <source>
        <strain evidence="4 5">DA1877</strain>
    </source>
</reference>
<feature type="transmembrane region" description="Helical" evidence="2">
    <location>
        <begin position="12"/>
        <end position="31"/>
    </location>
</feature>
<evidence type="ECO:0000313" key="5">
    <source>
        <dbReference type="Proteomes" id="UP000020766"/>
    </source>
</evidence>
<dbReference type="InterPro" id="IPR036680">
    <property type="entry name" value="SPOR-like_sf"/>
</dbReference>
<dbReference type="GO" id="GO:0032153">
    <property type="term" value="C:cell division site"/>
    <property type="evidence" value="ECO:0007669"/>
    <property type="project" value="TreeGrafter"/>
</dbReference>
<dbReference type="EMBL" id="JBOK01000011">
    <property type="protein sequence ID" value="EXU79905.1"/>
    <property type="molecule type" value="Genomic_DNA"/>
</dbReference>
<protein>
    <submittedName>
        <fullName evidence="4">Sporulation protein</fullName>
    </submittedName>
</protein>
<dbReference type="InterPro" id="IPR052521">
    <property type="entry name" value="Cell_div_SPOR-domain"/>
</dbReference>
<dbReference type="PANTHER" id="PTHR38687">
    <property type="entry name" value="CELL DIVISION PROTEIN DEDD-RELATED"/>
    <property type="match status" value="1"/>
</dbReference>
<dbReference type="Proteomes" id="UP000020766">
    <property type="component" value="Unassembled WGS sequence"/>
</dbReference>
<dbReference type="GO" id="GO:0032506">
    <property type="term" value="P:cytokinetic process"/>
    <property type="evidence" value="ECO:0007669"/>
    <property type="project" value="TreeGrafter"/>
</dbReference>
<feature type="region of interest" description="Disordered" evidence="1">
    <location>
        <begin position="40"/>
        <end position="105"/>
    </location>
</feature>
<name>A0A014P167_9BURK</name>
<dbReference type="PANTHER" id="PTHR38687:SF1">
    <property type="entry name" value="CELL DIVISION PROTEIN DEDD"/>
    <property type="match status" value="1"/>
</dbReference>
<dbReference type="PATRIC" id="fig|1457173.3.peg.2081"/>
<dbReference type="SUPFAM" id="SSF110997">
    <property type="entry name" value="Sporulation related repeat"/>
    <property type="match status" value="1"/>
</dbReference>
<evidence type="ECO:0000256" key="2">
    <source>
        <dbReference type="SAM" id="Phobius"/>
    </source>
</evidence>
<feature type="compositionally biased region" description="Low complexity" evidence="1">
    <location>
        <begin position="68"/>
        <end position="105"/>
    </location>
</feature>
<evidence type="ECO:0000259" key="3">
    <source>
        <dbReference type="PROSITE" id="PS51724"/>
    </source>
</evidence>
<evidence type="ECO:0000256" key="1">
    <source>
        <dbReference type="SAM" id="MobiDB-lite"/>
    </source>
</evidence>
<dbReference type="GO" id="GO:0030428">
    <property type="term" value="C:cell septum"/>
    <property type="evidence" value="ECO:0007669"/>
    <property type="project" value="TreeGrafter"/>
</dbReference>
<organism evidence="4 5">
    <name type="scientific">Comamonas aquatica DA1877</name>
    <dbReference type="NCBI Taxonomy" id="1457173"/>
    <lineage>
        <taxon>Bacteria</taxon>
        <taxon>Pseudomonadati</taxon>
        <taxon>Pseudomonadota</taxon>
        <taxon>Betaproteobacteria</taxon>
        <taxon>Burkholderiales</taxon>
        <taxon>Comamonadaceae</taxon>
        <taxon>Comamonas</taxon>
    </lineage>
</organism>
<keyword evidence="2" id="KW-0472">Membrane</keyword>